<protein>
    <recommendedName>
        <fullName evidence="3">Inclusion body protein</fullName>
    </recommendedName>
</protein>
<organism evidence="1 2">
    <name type="scientific">Chromobacterium haemolyticum</name>
    <dbReference type="NCBI Taxonomy" id="394935"/>
    <lineage>
        <taxon>Bacteria</taxon>
        <taxon>Pseudomonadati</taxon>
        <taxon>Pseudomonadota</taxon>
        <taxon>Betaproteobacteria</taxon>
        <taxon>Neisseriales</taxon>
        <taxon>Chromobacteriaceae</taxon>
        <taxon>Chromobacterium</taxon>
    </lineage>
</organism>
<proteinExistence type="predicted"/>
<comment type="caution">
    <text evidence="1">The sequence shown here is derived from an EMBL/GenBank/DDBJ whole genome shotgun (WGS) entry which is preliminary data.</text>
</comment>
<evidence type="ECO:0008006" key="3">
    <source>
        <dbReference type="Google" id="ProtNLM"/>
    </source>
</evidence>
<dbReference type="Proteomes" id="UP000192721">
    <property type="component" value="Unassembled WGS sequence"/>
</dbReference>
<gene>
    <name evidence="1" type="ORF">B0T45_22940</name>
</gene>
<name>A0A1W0C9Q4_9NEIS</name>
<reference evidence="1 2" key="1">
    <citation type="submission" date="2017-02" db="EMBL/GenBank/DDBJ databases">
        <title>Chromobacterium haemolyticum H5244.</title>
        <authorList>
            <person name="Gulvik C.A."/>
        </authorList>
    </citation>
    <scope>NUCLEOTIDE SEQUENCE [LARGE SCALE GENOMIC DNA]</scope>
    <source>
        <strain evidence="1 2">H5244</strain>
    </source>
</reference>
<dbReference type="EMBL" id="MUKV01000063">
    <property type="protein sequence ID" value="OQS31438.1"/>
    <property type="molecule type" value="Genomic_DNA"/>
</dbReference>
<dbReference type="AlphaFoldDB" id="A0A1W0C9Q4"/>
<evidence type="ECO:0000313" key="1">
    <source>
        <dbReference type="EMBL" id="OQS31438.1"/>
    </source>
</evidence>
<sequence length="175" mass="19519">MSNIINIEMVFDTQTILKKYPNPSQSSGQPTGIAHLDVYMVAESRFVTGGQASADLAVKAEVDDVIRWRALSLSSNVSQSVIVYKIQKFSGSQVTSIPVPTESRPWVPIPNQNADKVVDPLNYTAQQIPNYYLGCNVTDTGTENYQVWFYITEQVSGNQVKTLGYFYWDPVIQVS</sequence>
<dbReference type="Pfam" id="PF12306">
    <property type="entry name" value="PixA"/>
    <property type="match status" value="1"/>
</dbReference>
<dbReference type="InterPro" id="IPR021087">
    <property type="entry name" value="Uncharacterised_PixA/AidA"/>
</dbReference>
<evidence type="ECO:0000313" key="2">
    <source>
        <dbReference type="Proteomes" id="UP000192721"/>
    </source>
</evidence>
<dbReference type="Gene3D" id="2.60.40.3910">
    <property type="entry name" value="Inclusion body protein"/>
    <property type="match status" value="1"/>
</dbReference>
<dbReference type="InterPro" id="IPR038712">
    <property type="entry name" value="PixA-like_sf"/>
</dbReference>
<accession>A0A1W0C9Q4</accession>
<dbReference type="RefSeq" id="WP_043641426.1">
    <property type="nucleotide sequence ID" value="NZ_MUKV01000063.1"/>
</dbReference>